<protein>
    <submittedName>
        <fullName evidence="2">Uncharacterized protein</fullName>
    </submittedName>
</protein>
<keyword evidence="1" id="KW-1133">Transmembrane helix</keyword>
<organism evidence="2">
    <name type="scientific">marine metagenome</name>
    <dbReference type="NCBI Taxonomy" id="408172"/>
    <lineage>
        <taxon>unclassified sequences</taxon>
        <taxon>metagenomes</taxon>
        <taxon>ecological metagenomes</taxon>
    </lineage>
</organism>
<proteinExistence type="predicted"/>
<accession>A0A383DNN1</accession>
<feature type="non-terminal residue" evidence="2">
    <location>
        <position position="33"/>
    </location>
</feature>
<feature type="transmembrane region" description="Helical" evidence="1">
    <location>
        <begin position="6"/>
        <end position="32"/>
    </location>
</feature>
<dbReference type="EMBL" id="UINC01218714">
    <property type="protein sequence ID" value="SVE45855.1"/>
    <property type="molecule type" value="Genomic_DNA"/>
</dbReference>
<dbReference type="AlphaFoldDB" id="A0A383DNN1"/>
<keyword evidence="1" id="KW-0472">Membrane</keyword>
<gene>
    <name evidence="2" type="ORF">METZ01_LOCUS498709</name>
</gene>
<name>A0A383DNN1_9ZZZZ</name>
<reference evidence="2" key="1">
    <citation type="submission" date="2018-05" db="EMBL/GenBank/DDBJ databases">
        <authorList>
            <person name="Lanie J.A."/>
            <person name="Ng W.-L."/>
            <person name="Kazmierczak K.M."/>
            <person name="Andrzejewski T.M."/>
            <person name="Davidsen T.M."/>
            <person name="Wayne K.J."/>
            <person name="Tettelin H."/>
            <person name="Glass J.I."/>
            <person name="Rusch D."/>
            <person name="Podicherti R."/>
            <person name="Tsui H.-C.T."/>
            <person name="Winkler M.E."/>
        </authorList>
    </citation>
    <scope>NUCLEOTIDE SEQUENCE</scope>
</reference>
<evidence type="ECO:0000256" key="1">
    <source>
        <dbReference type="SAM" id="Phobius"/>
    </source>
</evidence>
<keyword evidence="1" id="KW-0812">Transmembrane</keyword>
<evidence type="ECO:0000313" key="2">
    <source>
        <dbReference type="EMBL" id="SVE45855.1"/>
    </source>
</evidence>
<sequence>MFFTGLGMLFIGFPVAFTFGAVAVFFGMAAGII</sequence>